<sequence length="101" mass="10847">MSACPALNTLANHAYLIHHYLRIHPTLSISICTSRFCLVSNSRSPRLQPSFHVSSLVLSGALFDFVLNSRSGKPRSCASSKRATPSPPSYGSSPLAPSFSS</sequence>
<evidence type="ECO:0000313" key="3">
    <source>
        <dbReference type="Proteomes" id="UP000076532"/>
    </source>
</evidence>
<evidence type="ECO:0000256" key="1">
    <source>
        <dbReference type="SAM" id="MobiDB-lite"/>
    </source>
</evidence>
<name>A0A166PLI5_9AGAM</name>
<feature type="region of interest" description="Disordered" evidence="1">
    <location>
        <begin position="71"/>
        <end position="101"/>
    </location>
</feature>
<gene>
    <name evidence="2" type="ORF">FIBSPDRAFT_358941</name>
</gene>
<dbReference type="InterPro" id="IPR036851">
    <property type="entry name" value="Chloroperoxidase-like_sf"/>
</dbReference>
<proteinExistence type="predicted"/>
<accession>A0A166PLI5</accession>
<dbReference type="AlphaFoldDB" id="A0A166PLI5"/>
<dbReference type="Proteomes" id="UP000076532">
    <property type="component" value="Unassembled WGS sequence"/>
</dbReference>
<dbReference type="SUPFAM" id="SSF47571">
    <property type="entry name" value="Cloroperoxidase"/>
    <property type="match status" value="1"/>
</dbReference>
<dbReference type="EMBL" id="KV417516">
    <property type="protein sequence ID" value="KZP26218.1"/>
    <property type="molecule type" value="Genomic_DNA"/>
</dbReference>
<keyword evidence="3" id="KW-1185">Reference proteome</keyword>
<evidence type="ECO:0000313" key="2">
    <source>
        <dbReference type="EMBL" id="KZP26218.1"/>
    </source>
</evidence>
<reference evidence="2 3" key="1">
    <citation type="journal article" date="2016" name="Mol. Biol. Evol.">
        <title>Comparative Genomics of Early-Diverging Mushroom-Forming Fungi Provides Insights into the Origins of Lignocellulose Decay Capabilities.</title>
        <authorList>
            <person name="Nagy L.G."/>
            <person name="Riley R."/>
            <person name="Tritt A."/>
            <person name="Adam C."/>
            <person name="Daum C."/>
            <person name="Floudas D."/>
            <person name="Sun H."/>
            <person name="Yadav J.S."/>
            <person name="Pangilinan J."/>
            <person name="Larsson K.H."/>
            <person name="Matsuura K."/>
            <person name="Barry K."/>
            <person name="Labutti K."/>
            <person name="Kuo R."/>
            <person name="Ohm R.A."/>
            <person name="Bhattacharya S.S."/>
            <person name="Shirouzu T."/>
            <person name="Yoshinaga Y."/>
            <person name="Martin F.M."/>
            <person name="Grigoriev I.V."/>
            <person name="Hibbett D.S."/>
        </authorList>
    </citation>
    <scope>NUCLEOTIDE SEQUENCE [LARGE SCALE GENOMIC DNA]</scope>
    <source>
        <strain evidence="2 3">CBS 109695</strain>
    </source>
</reference>
<dbReference type="GO" id="GO:0004601">
    <property type="term" value="F:peroxidase activity"/>
    <property type="evidence" value="ECO:0007669"/>
    <property type="project" value="InterPro"/>
</dbReference>
<protein>
    <submittedName>
        <fullName evidence="2">Uncharacterized protein</fullName>
    </submittedName>
</protein>
<organism evidence="2 3">
    <name type="scientific">Athelia psychrophila</name>
    <dbReference type="NCBI Taxonomy" id="1759441"/>
    <lineage>
        <taxon>Eukaryota</taxon>
        <taxon>Fungi</taxon>
        <taxon>Dikarya</taxon>
        <taxon>Basidiomycota</taxon>
        <taxon>Agaricomycotina</taxon>
        <taxon>Agaricomycetes</taxon>
        <taxon>Agaricomycetidae</taxon>
        <taxon>Atheliales</taxon>
        <taxon>Atheliaceae</taxon>
        <taxon>Athelia</taxon>
    </lineage>
</organism>